<evidence type="ECO:0000313" key="2">
    <source>
        <dbReference type="WBParaSite" id="TREG1_69890.1"/>
    </source>
</evidence>
<dbReference type="WBParaSite" id="TREG1_69890.1">
    <property type="protein sequence ID" value="TREG1_69890.1"/>
    <property type="gene ID" value="TREG1_69890"/>
</dbReference>
<keyword evidence="1" id="KW-1185">Reference proteome</keyword>
<dbReference type="Proteomes" id="UP000050795">
    <property type="component" value="Unassembled WGS sequence"/>
</dbReference>
<organism evidence="1 2">
    <name type="scientific">Trichobilharzia regenti</name>
    <name type="common">Nasal bird schistosome</name>
    <dbReference type="NCBI Taxonomy" id="157069"/>
    <lineage>
        <taxon>Eukaryota</taxon>
        <taxon>Metazoa</taxon>
        <taxon>Spiralia</taxon>
        <taxon>Lophotrochozoa</taxon>
        <taxon>Platyhelminthes</taxon>
        <taxon>Trematoda</taxon>
        <taxon>Digenea</taxon>
        <taxon>Strigeidida</taxon>
        <taxon>Schistosomatoidea</taxon>
        <taxon>Schistosomatidae</taxon>
        <taxon>Trichobilharzia</taxon>
    </lineage>
</organism>
<reference evidence="2" key="2">
    <citation type="submission" date="2023-11" db="UniProtKB">
        <authorList>
            <consortium name="WormBaseParasite"/>
        </authorList>
    </citation>
    <scope>IDENTIFICATION</scope>
</reference>
<dbReference type="AlphaFoldDB" id="A0AA85K345"/>
<evidence type="ECO:0000313" key="1">
    <source>
        <dbReference type="Proteomes" id="UP000050795"/>
    </source>
</evidence>
<name>A0AA85K345_TRIRE</name>
<reference evidence="1" key="1">
    <citation type="submission" date="2022-06" db="EMBL/GenBank/DDBJ databases">
        <authorList>
            <person name="Berger JAMES D."/>
            <person name="Berger JAMES D."/>
        </authorList>
    </citation>
    <scope>NUCLEOTIDE SEQUENCE [LARGE SCALE GENOMIC DNA]</scope>
</reference>
<protein>
    <submittedName>
        <fullName evidence="2">Uncharacterized protein</fullName>
    </submittedName>
</protein>
<proteinExistence type="predicted"/>
<accession>A0AA85K345</accession>
<sequence length="218" mass="24189">MMKGSQRSEYREIFVVSSNPYKLSECNSFLGTSPTDRLKAARQTRLCFKRSQEVHTKVNCESVTRFSDKLNVKSRSDSEFCDDNGAVKKPVVASGKPLLNGASQMTHHTNGGKVNIYDNDRDSALFPLVNHDEVSGMPTTTELNKGSVQLEREVELRAEAVVEGMNTRETVSVNDQRVAHISTDVDAELDLITKNSRGGNLAVRKTSKAENQQLLMHS</sequence>